<dbReference type="SUPFAM" id="SSF53590">
    <property type="entry name" value="Nucleoside hydrolase"/>
    <property type="match status" value="1"/>
</dbReference>
<feature type="domain" description="Cellulose-binding Sde182 C-terminal" evidence="3">
    <location>
        <begin position="373"/>
        <end position="476"/>
    </location>
</feature>
<keyword evidence="1" id="KW-0732">Signal</keyword>
<accession>A0AAD6UPM1</accession>
<proteinExistence type="predicted"/>
<feature type="domain" description="Cellulose-binding Sde182 nucleoside hydrolase-like" evidence="2">
    <location>
        <begin position="19"/>
        <end position="287"/>
    </location>
</feature>
<gene>
    <name evidence="4" type="ORF">GGX14DRAFT_552997</name>
</gene>
<comment type="caution">
    <text evidence="4">The sequence shown here is derived from an EMBL/GenBank/DDBJ whole genome shotgun (WGS) entry which is preliminary data.</text>
</comment>
<dbReference type="InterPro" id="IPR048527">
    <property type="entry name" value="Sde182_C"/>
</dbReference>
<dbReference type="InterPro" id="IPR036452">
    <property type="entry name" value="Ribo_hydro-like"/>
</dbReference>
<reference evidence="4" key="1">
    <citation type="submission" date="2023-03" db="EMBL/GenBank/DDBJ databases">
        <title>Massive genome expansion in bonnet fungi (Mycena s.s.) driven by repeated elements and novel gene families across ecological guilds.</title>
        <authorList>
            <consortium name="Lawrence Berkeley National Laboratory"/>
            <person name="Harder C.B."/>
            <person name="Miyauchi S."/>
            <person name="Viragh M."/>
            <person name="Kuo A."/>
            <person name="Thoen E."/>
            <person name="Andreopoulos B."/>
            <person name="Lu D."/>
            <person name="Skrede I."/>
            <person name="Drula E."/>
            <person name="Henrissat B."/>
            <person name="Morin E."/>
            <person name="Kohler A."/>
            <person name="Barry K."/>
            <person name="LaButti K."/>
            <person name="Morin E."/>
            <person name="Salamov A."/>
            <person name="Lipzen A."/>
            <person name="Mereny Z."/>
            <person name="Hegedus B."/>
            <person name="Baldrian P."/>
            <person name="Stursova M."/>
            <person name="Weitz H."/>
            <person name="Taylor A."/>
            <person name="Grigoriev I.V."/>
            <person name="Nagy L.G."/>
            <person name="Martin F."/>
            <person name="Kauserud H."/>
        </authorList>
    </citation>
    <scope>NUCLEOTIDE SEQUENCE</scope>
    <source>
        <strain evidence="4">9144</strain>
    </source>
</reference>
<sequence>MLSLVLLASLSVALASNPRVFVLTDIANEPDDAMSLTRFLLYSNEFSVQGICATTSIWLPDSTHVEQIQSHIASYAEVVDNLNAHVAREAQYPSAAELLSKTFVGYPAYGMDAVGEGKSSNGSRALMQAVAASDEPTWVTIWGGANVLAQAVWEYEQKHSTEEVDNFIAKLKVYSISDQDNAGAWLRHRHNSIFWILSVHGMNLYTIATWVGISGEGFYPFDAGGPDSSLVTNEWLDTNIRNVSIFGSTYPDFEFIMEGDTPTFLSLIQNGLNVVGKPRWGGWGGRYSRISTFDNLYVNAFDCNVVGQNGANFTSAQATIWRWRNAYQWDFSGRMHWSATADFSAANHNPVVVVNGSNAVAEALYLTVRPGDTVILDASETHDPDGDALASVTFWQYLDVSQFQQAFQATPALGVVQNGLTAVITVPSPDAFATTWADWTSGRGANEDDMSLHVVVEVWDQGVPSLVGYKRVVLTVQL</sequence>
<evidence type="ECO:0000313" key="5">
    <source>
        <dbReference type="Proteomes" id="UP001219525"/>
    </source>
</evidence>
<feature type="chain" id="PRO_5042129388" description="Cellulose-binding protein" evidence="1">
    <location>
        <begin position="16"/>
        <end position="478"/>
    </location>
</feature>
<dbReference type="GO" id="GO:0016799">
    <property type="term" value="F:hydrolase activity, hydrolyzing N-glycosyl compounds"/>
    <property type="evidence" value="ECO:0007669"/>
    <property type="project" value="InterPro"/>
</dbReference>
<protein>
    <recommendedName>
        <fullName evidence="6">Cellulose-binding protein</fullName>
    </recommendedName>
</protein>
<dbReference type="Proteomes" id="UP001219525">
    <property type="component" value="Unassembled WGS sequence"/>
</dbReference>
<evidence type="ECO:0000259" key="3">
    <source>
        <dbReference type="Pfam" id="PF21027"/>
    </source>
</evidence>
<name>A0AAD6UPM1_9AGAR</name>
<organism evidence="4 5">
    <name type="scientific">Mycena pura</name>
    <dbReference type="NCBI Taxonomy" id="153505"/>
    <lineage>
        <taxon>Eukaryota</taxon>
        <taxon>Fungi</taxon>
        <taxon>Dikarya</taxon>
        <taxon>Basidiomycota</taxon>
        <taxon>Agaricomycotina</taxon>
        <taxon>Agaricomycetes</taxon>
        <taxon>Agaricomycetidae</taxon>
        <taxon>Agaricales</taxon>
        <taxon>Marasmiineae</taxon>
        <taxon>Mycenaceae</taxon>
        <taxon>Mycena</taxon>
    </lineage>
</organism>
<dbReference type="AlphaFoldDB" id="A0AAD6UPM1"/>
<evidence type="ECO:0000256" key="1">
    <source>
        <dbReference type="SAM" id="SignalP"/>
    </source>
</evidence>
<feature type="signal peptide" evidence="1">
    <location>
        <begin position="1"/>
        <end position="15"/>
    </location>
</feature>
<dbReference type="Gene3D" id="2.60.40.10">
    <property type="entry name" value="Immunoglobulins"/>
    <property type="match status" value="1"/>
</dbReference>
<dbReference type="InterPro" id="IPR013783">
    <property type="entry name" value="Ig-like_fold"/>
</dbReference>
<evidence type="ECO:0000259" key="2">
    <source>
        <dbReference type="Pfam" id="PF07632"/>
    </source>
</evidence>
<dbReference type="Pfam" id="PF21027">
    <property type="entry name" value="Sde0182_C"/>
    <property type="match status" value="1"/>
</dbReference>
<dbReference type="Gene3D" id="3.90.245.10">
    <property type="entry name" value="Ribonucleoside hydrolase-like"/>
    <property type="match status" value="1"/>
</dbReference>
<dbReference type="EMBL" id="JARJCW010000124">
    <property type="protein sequence ID" value="KAJ7192076.1"/>
    <property type="molecule type" value="Genomic_DNA"/>
</dbReference>
<dbReference type="Pfam" id="PF07632">
    <property type="entry name" value="Sde182_NH-like"/>
    <property type="match status" value="1"/>
</dbReference>
<evidence type="ECO:0008006" key="6">
    <source>
        <dbReference type="Google" id="ProtNLM"/>
    </source>
</evidence>
<dbReference type="InterPro" id="IPR011483">
    <property type="entry name" value="Sde182_NH-like"/>
</dbReference>
<evidence type="ECO:0000313" key="4">
    <source>
        <dbReference type="EMBL" id="KAJ7192076.1"/>
    </source>
</evidence>
<keyword evidence="5" id="KW-1185">Reference proteome</keyword>